<evidence type="ECO:0000313" key="2">
    <source>
        <dbReference type="Proteomes" id="UP000789572"/>
    </source>
</evidence>
<organism evidence="1 2">
    <name type="scientific">Paraglomus occultum</name>
    <dbReference type="NCBI Taxonomy" id="144539"/>
    <lineage>
        <taxon>Eukaryota</taxon>
        <taxon>Fungi</taxon>
        <taxon>Fungi incertae sedis</taxon>
        <taxon>Mucoromycota</taxon>
        <taxon>Glomeromycotina</taxon>
        <taxon>Glomeromycetes</taxon>
        <taxon>Paraglomerales</taxon>
        <taxon>Paraglomeraceae</taxon>
        <taxon>Paraglomus</taxon>
    </lineage>
</organism>
<dbReference type="Proteomes" id="UP000789572">
    <property type="component" value="Unassembled WGS sequence"/>
</dbReference>
<dbReference type="EMBL" id="CAJVPJ010005305">
    <property type="protein sequence ID" value="CAG8660396.1"/>
    <property type="molecule type" value="Genomic_DNA"/>
</dbReference>
<reference evidence="1" key="1">
    <citation type="submission" date="2021-06" db="EMBL/GenBank/DDBJ databases">
        <authorList>
            <person name="Kallberg Y."/>
            <person name="Tangrot J."/>
            <person name="Rosling A."/>
        </authorList>
    </citation>
    <scope>NUCLEOTIDE SEQUENCE</scope>
    <source>
        <strain evidence="1">IA702</strain>
    </source>
</reference>
<sequence>LASSKPSLNCVEKDFYFYLMHQVDGDFLVDQIDGFVLPDSCSHLKELASAQARQAPLKAKRWNGGIVVSGDAVIFLNFDLSSSQSSKLKFLAISGISIAMMTTS</sequence>
<protein>
    <submittedName>
        <fullName evidence="1">1706_t:CDS:1</fullName>
    </submittedName>
</protein>
<comment type="caution">
    <text evidence="1">The sequence shown here is derived from an EMBL/GenBank/DDBJ whole genome shotgun (WGS) entry which is preliminary data.</text>
</comment>
<dbReference type="AlphaFoldDB" id="A0A9N9E0R3"/>
<feature type="non-terminal residue" evidence="1">
    <location>
        <position position="104"/>
    </location>
</feature>
<evidence type="ECO:0000313" key="1">
    <source>
        <dbReference type="EMBL" id="CAG8660396.1"/>
    </source>
</evidence>
<proteinExistence type="predicted"/>
<gene>
    <name evidence="1" type="ORF">POCULU_LOCUS10428</name>
</gene>
<accession>A0A9N9E0R3</accession>
<keyword evidence="2" id="KW-1185">Reference proteome</keyword>
<name>A0A9N9E0R3_9GLOM</name>
<dbReference type="OrthoDB" id="2317848at2759"/>